<evidence type="ECO:0000256" key="2">
    <source>
        <dbReference type="ARBA" id="ARBA00022777"/>
    </source>
</evidence>
<dbReference type="SUPFAM" id="SSF55874">
    <property type="entry name" value="ATPase domain of HSP90 chaperone/DNA topoisomerase II/histidine kinase"/>
    <property type="match status" value="1"/>
</dbReference>
<dbReference type="RefSeq" id="WP_007783186.1">
    <property type="nucleotide sequence ID" value="NZ_CM001441.1"/>
</dbReference>
<organism evidence="5 6">
    <name type="scientific">Desulfosporosinus youngiae DSM 17734</name>
    <dbReference type="NCBI Taxonomy" id="768710"/>
    <lineage>
        <taxon>Bacteria</taxon>
        <taxon>Bacillati</taxon>
        <taxon>Bacillota</taxon>
        <taxon>Clostridia</taxon>
        <taxon>Eubacteriales</taxon>
        <taxon>Desulfitobacteriaceae</taxon>
        <taxon>Desulfosporosinus</taxon>
    </lineage>
</organism>
<keyword evidence="1" id="KW-0597">Phosphoprotein</keyword>
<reference evidence="5 6" key="1">
    <citation type="submission" date="2011-11" db="EMBL/GenBank/DDBJ databases">
        <title>The Noncontiguous Finished genome of Desulfosporosinus youngiae DSM 17734.</title>
        <authorList>
            <consortium name="US DOE Joint Genome Institute (JGI-PGF)"/>
            <person name="Lucas S."/>
            <person name="Han J."/>
            <person name="Lapidus A."/>
            <person name="Cheng J.-F."/>
            <person name="Goodwin L."/>
            <person name="Pitluck S."/>
            <person name="Peters L."/>
            <person name="Ovchinnikova G."/>
            <person name="Lu M."/>
            <person name="Land M.L."/>
            <person name="Hauser L."/>
            <person name="Pester M."/>
            <person name="Spring S."/>
            <person name="Ollivier B."/>
            <person name="Rattei T."/>
            <person name="Klenk H.-P."/>
            <person name="Wagner M."/>
            <person name="Loy A."/>
            <person name="Woyke T.J."/>
        </authorList>
    </citation>
    <scope>NUCLEOTIDE SEQUENCE [LARGE SCALE GENOMIC DNA]</scope>
    <source>
        <strain evidence="5 6">DSM 17734</strain>
    </source>
</reference>
<accession>H5XV26</accession>
<keyword evidence="6" id="KW-1185">Reference proteome</keyword>
<dbReference type="AlphaFoldDB" id="H5XV26"/>
<evidence type="ECO:0000313" key="5">
    <source>
        <dbReference type="EMBL" id="EHQ89478.1"/>
    </source>
</evidence>
<proteinExistence type="predicted"/>
<keyword evidence="2 5" id="KW-0808">Transferase</keyword>
<evidence type="ECO:0000256" key="1">
    <source>
        <dbReference type="ARBA" id="ARBA00022553"/>
    </source>
</evidence>
<dbReference type="Pfam" id="PF02518">
    <property type="entry name" value="HATPase_c"/>
    <property type="match status" value="1"/>
</dbReference>
<dbReference type="PROSITE" id="PS50109">
    <property type="entry name" value="HIS_KIN"/>
    <property type="match status" value="1"/>
</dbReference>
<dbReference type="PANTHER" id="PTHR43547:SF2">
    <property type="entry name" value="HYBRID SIGNAL TRANSDUCTION HISTIDINE KINASE C"/>
    <property type="match status" value="1"/>
</dbReference>
<keyword evidence="3" id="KW-0902">Two-component regulatory system</keyword>
<dbReference type="OrthoDB" id="9792686at2"/>
<keyword evidence="2 5" id="KW-0418">Kinase</keyword>
<gene>
    <name evidence="5" type="ORF">DesyoDRAFT_2402</name>
</gene>
<dbReference type="EMBL" id="CM001441">
    <property type="protein sequence ID" value="EHQ89478.1"/>
    <property type="molecule type" value="Genomic_DNA"/>
</dbReference>
<dbReference type="Gene3D" id="3.30.450.20">
    <property type="entry name" value="PAS domain"/>
    <property type="match status" value="1"/>
</dbReference>
<dbReference type="Gene3D" id="3.30.565.10">
    <property type="entry name" value="Histidine kinase-like ATPase, C-terminal domain"/>
    <property type="match status" value="1"/>
</dbReference>
<dbReference type="eggNOG" id="COG0642">
    <property type="taxonomic scope" value="Bacteria"/>
</dbReference>
<dbReference type="InterPro" id="IPR005467">
    <property type="entry name" value="His_kinase_dom"/>
</dbReference>
<dbReference type="HOGENOM" id="CLU_049578_0_0_9"/>
<dbReference type="SMART" id="SM00387">
    <property type="entry name" value="HATPase_c"/>
    <property type="match status" value="1"/>
</dbReference>
<sequence length="383" mass="42271">MTYLINDNPETQFAPAARLADDLILGQAEQIKQQALIPDLFNILPYIILVLNKERQIIYSNHVLFETLGITSQENLIGLRPGEILNCVHSHETPGGCGTTECCSVCGAVLAILESQQTKAPVAKECLLSAGSAGDTKSFELSVYAAPAGVINGEYTLLIVRDISEEKRRQVFEQVFFHDLLNTSGAVKGFVQIMKESPNLNEVQELSTHATEAVDILIDEINSQRDLIAAENGELKLNLSSFSAKGLVAKLVEFYQNYDTALCPIEIACSEDVILESDIILVRRIVNNMLKNAIEASDEDTDTVTIAVEKKDDYVEFSVTNPQAIPREVQLQIFKRSYSNKGSGRGIGTYSMKLLGEKYLQGYVYFSSNQGTTFVFGVPIRKQ</sequence>
<name>H5XV26_9FIRM</name>
<feature type="domain" description="Histidine kinase" evidence="4">
    <location>
        <begin position="175"/>
        <end position="382"/>
    </location>
</feature>
<dbReference type="PANTHER" id="PTHR43547">
    <property type="entry name" value="TWO-COMPONENT HISTIDINE KINASE"/>
    <property type="match status" value="1"/>
</dbReference>
<dbReference type="InterPro" id="IPR036890">
    <property type="entry name" value="HATPase_C_sf"/>
</dbReference>
<dbReference type="STRING" id="768710.DesyoDRAFT_2402"/>
<dbReference type="GO" id="GO:0000155">
    <property type="term" value="F:phosphorelay sensor kinase activity"/>
    <property type="evidence" value="ECO:0007669"/>
    <property type="project" value="TreeGrafter"/>
</dbReference>
<dbReference type="Proteomes" id="UP000005104">
    <property type="component" value="Chromosome"/>
</dbReference>
<evidence type="ECO:0000313" key="6">
    <source>
        <dbReference type="Proteomes" id="UP000005104"/>
    </source>
</evidence>
<evidence type="ECO:0000256" key="3">
    <source>
        <dbReference type="ARBA" id="ARBA00023012"/>
    </source>
</evidence>
<evidence type="ECO:0000259" key="4">
    <source>
        <dbReference type="PROSITE" id="PS50109"/>
    </source>
</evidence>
<protein>
    <submittedName>
        <fullName evidence="5">Histidine kinase</fullName>
    </submittedName>
</protein>
<dbReference type="InterPro" id="IPR003594">
    <property type="entry name" value="HATPase_dom"/>
</dbReference>